<evidence type="ECO:0000313" key="17">
    <source>
        <dbReference type="Proteomes" id="UP000243528"/>
    </source>
</evidence>
<keyword evidence="7 14" id="KW-1133">Transmembrane helix</keyword>
<comment type="pathway">
    <text evidence="2 14">Porphyrin-containing compound metabolism; heme O biosynthesis; heme O from protoheme: step 1/1.</text>
</comment>
<comment type="similarity">
    <text evidence="14">Belongs to the UbiA prenyltransferase family. Protoheme IX farnesyltransferase subfamily.</text>
</comment>
<dbReference type="Proteomes" id="UP000243528">
    <property type="component" value="Unassembled WGS sequence"/>
</dbReference>
<keyword evidence="6 14" id="KW-0812">Transmembrane</keyword>
<dbReference type="CDD" id="cd13957">
    <property type="entry name" value="PT_UbiA_Cox10"/>
    <property type="match status" value="1"/>
</dbReference>
<dbReference type="InterPro" id="IPR000537">
    <property type="entry name" value="UbiA_prenyltransferase"/>
</dbReference>
<dbReference type="PANTHER" id="PTHR43448:SF7">
    <property type="entry name" value="4-HYDROXYBENZOATE SOLANESYLTRANSFERASE"/>
    <property type="match status" value="1"/>
</dbReference>
<evidence type="ECO:0000256" key="2">
    <source>
        <dbReference type="ARBA" id="ARBA00004919"/>
    </source>
</evidence>
<evidence type="ECO:0000256" key="8">
    <source>
        <dbReference type="ARBA" id="ARBA00023133"/>
    </source>
</evidence>
<dbReference type="FunFam" id="1.10.357.140:FF:000001">
    <property type="entry name" value="Protoheme IX farnesyltransferase"/>
    <property type="match status" value="1"/>
</dbReference>
<reference evidence="16 17" key="1">
    <citation type="submission" date="2018-03" db="EMBL/GenBank/DDBJ databases">
        <title>Genomic Encyclopedia of Archaeal and Bacterial Type Strains, Phase II (KMG-II): from individual species to whole genera.</title>
        <authorList>
            <person name="Goeker M."/>
        </authorList>
    </citation>
    <scope>NUCLEOTIDE SEQUENCE [LARGE SCALE GENOMIC DNA]</scope>
    <source>
        <strain evidence="16 17">DSM 45211</strain>
    </source>
</reference>
<dbReference type="AlphaFoldDB" id="A0A2P8E3I3"/>
<keyword evidence="9 14" id="KW-0472">Membrane</keyword>
<evidence type="ECO:0000256" key="15">
    <source>
        <dbReference type="SAM" id="MobiDB-lite"/>
    </source>
</evidence>
<evidence type="ECO:0000256" key="10">
    <source>
        <dbReference type="ARBA" id="ARBA00030253"/>
    </source>
</evidence>
<dbReference type="PANTHER" id="PTHR43448">
    <property type="entry name" value="PROTOHEME IX FARNESYLTRANSFERASE, MITOCHONDRIAL"/>
    <property type="match status" value="1"/>
</dbReference>
<evidence type="ECO:0000256" key="4">
    <source>
        <dbReference type="ARBA" id="ARBA00022475"/>
    </source>
</evidence>
<feature type="transmembrane region" description="Helical" evidence="14">
    <location>
        <begin position="186"/>
        <end position="204"/>
    </location>
</feature>
<name>A0A2P8E3I3_9ACTN</name>
<comment type="caution">
    <text evidence="16">The sequence shown here is derived from an EMBL/GenBank/DDBJ whole genome shotgun (WGS) entry which is preliminary data.</text>
</comment>
<dbReference type="InterPro" id="IPR006369">
    <property type="entry name" value="Protohaem_IX_farnesylTrfase"/>
</dbReference>
<feature type="transmembrane region" description="Helical" evidence="14">
    <location>
        <begin position="64"/>
        <end position="86"/>
    </location>
</feature>
<comment type="function">
    <text evidence="14">Converts heme B (protoheme IX) to heme O by substitution of the vinyl group on carbon 2 of heme B porphyrin ring with a hydroxyethyl farnesyl side group.</text>
</comment>
<evidence type="ECO:0000256" key="6">
    <source>
        <dbReference type="ARBA" id="ARBA00022692"/>
    </source>
</evidence>
<keyword evidence="17" id="KW-1185">Reference proteome</keyword>
<evidence type="ECO:0000256" key="9">
    <source>
        <dbReference type="ARBA" id="ARBA00023136"/>
    </source>
</evidence>
<dbReference type="EC" id="2.5.1.141" evidence="3 14"/>
<keyword evidence="8 14" id="KW-0350">Heme biosynthesis</keyword>
<evidence type="ECO:0000256" key="12">
    <source>
        <dbReference type="ARBA" id="ARBA00042475"/>
    </source>
</evidence>
<organism evidence="16 17">
    <name type="scientific">Haloactinopolyspora alba</name>
    <dbReference type="NCBI Taxonomy" id="648780"/>
    <lineage>
        <taxon>Bacteria</taxon>
        <taxon>Bacillati</taxon>
        <taxon>Actinomycetota</taxon>
        <taxon>Actinomycetes</taxon>
        <taxon>Jiangellales</taxon>
        <taxon>Jiangellaceae</taxon>
        <taxon>Haloactinopolyspora</taxon>
    </lineage>
</organism>
<feature type="transmembrane region" description="Helical" evidence="14">
    <location>
        <begin position="134"/>
        <end position="154"/>
    </location>
</feature>
<keyword evidence="5 14" id="KW-0808">Transferase</keyword>
<dbReference type="HAMAP" id="MF_00154">
    <property type="entry name" value="CyoE_CtaB"/>
    <property type="match status" value="1"/>
</dbReference>
<evidence type="ECO:0000256" key="5">
    <source>
        <dbReference type="ARBA" id="ARBA00022679"/>
    </source>
</evidence>
<feature type="transmembrane region" description="Helical" evidence="14">
    <location>
        <begin position="161"/>
        <end position="180"/>
    </location>
</feature>
<dbReference type="Pfam" id="PF01040">
    <property type="entry name" value="UbiA"/>
    <property type="match status" value="1"/>
</dbReference>
<dbReference type="NCBIfam" id="NF003349">
    <property type="entry name" value="PRK04375.1-2"/>
    <property type="match status" value="1"/>
</dbReference>
<evidence type="ECO:0000256" key="1">
    <source>
        <dbReference type="ARBA" id="ARBA00004651"/>
    </source>
</evidence>
<dbReference type="UniPathway" id="UPA00834">
    <property type="reaction ID" value="UER00712"/>
</dbReference>
<proteinExistence type="inferred from homology"/>
<dbReference type="GO" id="GO:0005886">
    <property type="term" value="C:plasma membrane"/>
    <property type="evidence" value="ECO:0007669"/>
    <property type="project" value="UniProtKB-SubCell"/>
</dbReference>
<evidence type="ECO:0000256" key="3">
    <source>
        <dbReference type="ARBA" id="ARBA00012292"/>
    </source>
</evidence>
<feature type="transmembrane region" description="Helical" evidence="14">
    <location>
        <begin position="225"/>
        <end position="249"/>
    </location>
</feature>
<gene>
    <name evidence="14" type="primary">ctaB</name>
    <name evidence="16" type="ORF">CLV30_10640</name>
</gene>
<evidence type="ECO:0000313" key="16">
    <source>
        <dbReference type="EMBL" id="PSL04038.1"/>
    </source>
</evidence>
<feature type="transmembrane region" description="Helical" evidence="14">
    <location>
        <begin position="29"/>
        <end position="52"/>
    </location>
</feature>
<evidence type="ECO:0000256" key="14">
    <source>
        <dbReference type="HAMAP-Rule" id="MF_00154"/>
    </source>
</evidence>
<keyword evidence="4 14" id="KW-1003">Cell membrane</keyword>
<protein>
    <recommendedName>
        <fullName evidence="11 14">Protoheme IX farnesyltransferase</fullName>
        <ecNumber evidence="3 14">2.5.1.141</ecNumber>
    </recommendedName>
    <alternativeName>
        <fullName evidence="12 14">Heme B farnesyltransferase</fullName>
    </alternativeName>
    <alternativeName>
        <fullName evidence="10 14">Heme O synthase</fullName>
    </alternativeName>
</protein>
<feature type="region of interest" description="Disordered" evidence="15">
    <location>
        <begin position="1"/>
        <end position="22"/>
    </location>
</feature>
<dbReference type="Gene3D" id="1.10.357.140">
    <property type="entry name" value="UbiA prenyltransferase"/>
    <property type="match status" value="1"/>
</dbReference>
<evidence type="ECO:0000256" key="13">
    <source>
        <dbReference type="ARBA" id="ARBA00047690"/>
    </source>
</evidence>
<feature type="transmembrane region" description="Helical" evidence="14">
    <location>
        <begin position="295"/>
        <end position="317"/>
    </location>
</feature>
<accession>A0A2P8E3I3</accession>
<comment type="catalytic activity">
    <reaction evidence="13 14">
        <text>heme b + (2E,6E)-farnesyl diphosphate + H2O = Fe(II)-heme o + diphosphate</text>
        <dbReference type="Rhea" id="RHEA:28070"/>
        <dbReference type="ChEBI" id="CHEBI:15377"/>
        <dbReference type="ChEBI" id="CHEBI:33019"/>
        <dbReference type="ChEBI" id="CHEBI:60344"/>
        <dbReference type="ChEBI" id="CHEBI:60530"/>
        <dbReference type="ChEBI" id="CHEBI:175763"/>
        <dbReference type="EC" id="2.5.1.141"/>
    </reaction>
</comment>
<dbReference type="NCBIfam" id="TIGR01473">
    <property type="entry name" value="cyoE_ctaB"/>
    <property type="match status" value="1"/>
</dbReference>
<comment type="subcellular location">
    <subcellularLocation>
        <location evidence="1 14">Cell membrane</location>
        <topology evidence="1 14">Multi-pass membrane protein</topology>
    </subcellularLocation>
</comment>
<sequence length="318" mass="34525">MTPVEPSRVDTSRETQPSRPASSRWRAVAGAYLALMKLRVVELLLITTLPAMVLAERGLPSPGLVAATLVAGTLAGGSAHAFNQVLERDIDAVMHRTRRRPLARAQVPPYHAFAFASLLLAGSTAIMLVWVNALAAALTIAANLFYVLVYTMLLKRRTSQNIVWGGVAGCVPTLIGWAAVTGSLDWPPVLLFLVVFFWTPPHYWPLAMRYREDYVRAEVPMLPAVASATTVATQILAYSWAMVVTTLALWPVGDLGWIFGLLAVVTGAWFLSEAHRLHGRARRDPSGAGLKAMRLFHGSITYLTVVFAGVMADVLILG</sequence>
<evidence type="ECO:0000256" key="7">
    <source>
        <dbReference type="ARBA" id="ARBA00022989"/>
    </source>
</evidence>
<dbReference type="GO" id="GO:0008495">
    <property type="term" value="F:protoheme IX farnesyltransferase activity"/>
    <property type="evidence" value="ECO:0007669"/>
    <property type="project" value="UniProtKB-UniRule"/>
</dbReference>
<evidence type="ECO:0000256" key="11">
    <source>
        <dbReference type="ARBA" id="ARBA00040810"/>
    </source>
</evidence>
<comment type="miscellaneous">
    <text evidence="14">Carbon 2 of the heme B porphyrin ring is defined according to the Fischer nomenclature.</text>
</comment>
<dbReference type="GO" id="GO:0048034">
    <property type="term" value="P:heme O biosynthetic process"/>
    <property type="evidence" value="ECO:0007669"/>
    <property type="project" value="UniProtKB-UniRule"/>
</dbReference>
<feature type="transmembrane region" description="Helical" evidence="14">
    <location>
        <begin position="107"/>
        <end position="128"/>
    </location>
</feature>
<dbReference type="InterPro" id="IPR044878">
    <property type="entry name" value="UbiA_sf"/>
</dbReference>
<feature type="transmembrane region" description="Helical" evidence="14">
    <location>
        <begin position="255"/>
        <end position="274"/>
    </location>
</feature>
<dbReference type="EMBL" id="PYGE01000006">
    <property type="protein sequence ID" value="PSL04038.1"/>
    <property type="molecule type" value="Genomic_DNA"/>
</dbReference>